<proteinExistence type="predicted"/>
<dbReference type="Pfam" id="PF09537">
    <property type="entry name" value="DUF2383"/>
    <property type="match status" value="1"/>
</dbReference>
<dbReference type="InterPro" id="IPR012347">
    <property type="entry name" value="Ferritin-like"/>
</dbReference>
<dbReference type="Gene3D" id="1.20.1260.10">
    <property type="match status" value="1"/>
</dbReference>
<accession>A0A285CY00</accession>
<feature type="domain" description="DUF2383" evidence="1">
    <location>
        <begin position="14"/>
        <end position="119"/>
    </location>
</feature>
<dbReference type="Proteomes" id="UP000219467">
    <property type="component" value="Unassembled WGS sequence"/>
</dbReference>
<name>A0A285CY00_9RHOB</name>
<dbReference type="EMBL" id="OAOQ01000012">
    <property type="protein sequence ID" value="SNX72419.1"/>
    <property type="molecule type" value="Genomic_DNA"/>
</dbReference>
<organism evidence="2 3">
    <name type="scientific">Cereibacter ovatus</name>
    <dbReference type="NCBI Taxonomy" id="439529"/>
    <lineage>
        <taxon>Bacteria</taxon>
        <taxon>Pseudomonadati</taxon>
        <taxon>Pseudomonadota</taxon>
        <taxon>Alphaproteobacteria</taxon>
        <taxon>Rhodobacterales</taxon>
        <taxon>Paracoccaceae</taxon>
        <taxon>Cereibacter</taxon>
    </lineage>
</organism>
<protein>
    <submittedName>
        <fullName evidence="2">Uncharacterized protein DUF2383</fullName>
    </submittedName>
</protein>
<dbReference type="AlphaFoldDB" id="A0A285CY00"/>
<keyword evidence="3" id="KW-1185">Reference proteome</keyword>
<dbReference type="InterPro" id="IPR019052">
    <property type="entry name" value="DUF2383"/>
</dbReference>
<reference evidence="3" key="1">
    <citation type="submission" date="2017-08" db="EMBL/GenBank/DDBJ databases">
        <authorList>
            <person name="Varghese N."/>
            <person name="Submissions S."/>
        </authorList>
    </citation>
    <scope>NUCLEOTIDE SEQUENCE [LARGE SCALE GENOMIC DNA]</scope>
    <source>
        <strain evidence="3">JA234</strain>
    </source>
</reference>
<evidence type="ECO:0000313" key="2">
    <source>
        <dbReference type="EMBL" id="SNX72419.1"/>
    </source>
</evidence>
<dbReference type="RefSeq" id="WP_097031067.1">
    <property type="nucleotide sequence ID" value="NZ_OAOQ01000012.1"/>
</dbReference>
<dbReference type="OrthoDB" id="7857789at2"/>
<evidence type="ECO:0000313" key="3">
    <source>
        <dbReference type="Proteomes" id="UP000219467"/>
    </source>
</evidence>
<evidence type="ECO:0000259" key="1">
    <source>
        <dbReference type="Pfam" id="PF09537"/>
    </source>
</evidence>
<sequence>MIGRRSYGKPDKAAIAALETLHLRSLDVLAGFETMVDRAEPAFRATAERFRDLHRSQTDELAEMISRFGRQPEIDGSLMSTVNRAVISLRSLIDTIDRDVLGQIQDGEQHVIAAFDDALGAGQPIDVTARLRSMRRELSLLLFETQAAASTRD</sequence>
<gene>
    <name evidence="2" type="ORF">SAMN05878503_11265</name>
</gene>